<gene>
    <name evidence="1" type="ORF">RND61_15510</name>
</gene>
<dbReference type="Proteomes" id="UP001250181">
    <property type="component" value="Unassembled WGS sequence"/>
</dbReference>
<comment type="caution">
    <text evidence="1">The sequence shown here is derived from an EMBL/GenBank/DDBJ whole genome shotgun (WGS) entry which is preliminary data.</text>
</comment>
<dbReference type="RefSeq" id="WP_315878529.1">
    <property type="nucleotide sequence ID" value="NZ_JAWCTQ010000016.1"/>
</dbReference>
<keyword evidence="2" id="KW-1185">Reference proteome</keyword>
<accession>A0ABU3QKZ8</accession>
<protein>
    <submittedName>
        <fullName evidence="1">Uncharacterized protein</fullName>
    </submittedName>
</protein>
<reference evidence="1 2" key="1">
    <citation type="submission" date="2023-09" db="EMBL/GenBank/DDBJ databases">
        <title>Streptomyces sp. nov.: A antagonism against Alternaria gaisen Producing Streptochlin, Isolated from Tamarix root soil.</title>
        <authorList>
            <person name="Chen Y."/>
        </authorList>
    </citation>
    <scope>NUCLEOTIDE SEQUENCE [LARGE SCALE GENOMIC DNA]</scope>
    <source>
        <strain evidence="1 2">TRM76323</strain>
    </source>
</reference>
<evidence type="ECO:0000313" key="1">
    <source>
        <dbReference type="EMBL" id="MDT9683455.1"/>
    </source>
</evidence>
<organism evidence="1 2">
    <name type="scientific">Streptomyces tamarix</name>
    <dbReference type="NCBI Taxonomy" id="3078565"/>
    <lineage>
        <taxon>Bacteria</taxon>
        <taxon>Bacillati</taxon>
        <taxon>Actinomycetota</taxon>
        <taxon>Actinomycetes</taxon>
        <taxon>Kitasatosporales</taxon>
        <taxon>Streptomycetaceae</taxon>
        <taxon>Streptomyces</taxon>
    </lineage>
</organism>
<proteinExistence type="predicted"/>
<sequence length="131" mass="14980">MSKNVNYVLISSDDSIDDEQVFVDTYPIVKEDSRYITFKEGSGVSTLMKSEFNHIKGLGNDSNSPYYSERYSMFSNIYSIEDMISKIVNRMVKEANERESIANNEMESAMSYSGHVEELVSDIKEKYHGIS</sequence>
<dbReference type="EMBL" id="JAWCTQ010000016">
    <property type="protein sequence ID" value="MDT9683455.1"/>
    <property type="molecule type" value="Genomic_DNA"/>
</dbReference>
<name>A0ABU3QKZ8_9ACTN</name>
<evidence type="ECO:0000313" key="2">
    <source>
        <dbReference type="Proteomes" id="UP001250181"/>
    </source>
</evidence>